<evidence type="ECO:0000313" key="1">
    <source>
        <dbReference type="EMBL" id="KUK63158.1"/>
    </source>
</evidence>
<reference evidence="2" key="1">
    <citation type="journal article" date="2015" name="MBio">
        <title>Genome-Resolved Metagenomic Analysis Reveals Roles for Candidate Phyla and Other Microbial Community Members in Biogeochemical Transformations in Oil Reservoirs.</title>
        <authorList>
            <person name="Hu P."/>
            <person name="Tom L."/>
            <person name="Singh A."/>
            <person name="Thomas B.C."/>
            <person name="Baker B.J."/>
            <person name="Piceno Y.M."/>
            <person name="Andersen G.L."/>
            <person name="Banfield J.F."/>
        </authorList>
    </citation>
    <scope>NUCLEOTIDE SEQUENCE [LARGE SCALE GENOMIC DNA]</scope>
</reference>
<dbReference type="PATRIC" id="fig|2198.4.peg.751"/>
<dbReference type="EMBL" id="LGGD01000042">
    <property type="protein sequence ID" value="KUK63158.1"/>
    <property type="molecule type" value="Genomic_DNA"/>
</dbReference>
<name>A0A101GR95_9EURY</name>
<gene>
    <name evidence="1" type="ORF">XD82_0490</name>
</gene>
<dbReference type="Proteomes" id="UP000054323">
    <property type="component" value="Unassembled WGS sequence"/>
</dbReference>
<organism evidence="1 2">
    <name type="scientific">Methanoculleus marisnigri</name>
    <dbReference type="NCBI Taxonomy" id="2198"/>
    <lineage>
        <taxon>Archaea</taxon>
        <taxon>Methanobacteriati</taxon>
        <taxon>Methanobacteriota</taxon>
        <taxon>Stenosarchaea group</taxon>
        <taxon>Methanomicrobia</taxon>
        <taxon>Methanomicrobiales</taxon>
        <taxon>Methanomicrobiaceae</taxon>
        <taxon>Methanoculleus</taxon>
    </lineage>
</organism>
<dbReference type="AlphaFoldDB" id="A0A101GR95"/>
<proteinExistence type="predicted"/>
<comment type="caution">
    <text evidence="1">The sequence shown here is derived from an EMBL/GenBank/DDBJ whole genome shotgun (WGS) entry which is preliminary data.</text>
</comment>
<accession>A0A101GR95</accession>
<feature type="non-terminal residue" evidence="1">
    <location>
        <position position="1"/>
    </location>
</feature>
<sequence>FTTTFENYKNTFGLYEYTTSLYINVDIIN</sequence>
<protein>
    <submittedName>
        <fullName evidence="1">Uncharacterized protein</fullName>
    </submittedName>
</protein>
<evidence type="ECO:0000313" key="2">
    <source>
        <dbReference type="Proteomes" id="UP000054323"/>
    </source>
</evidence>